<proteinExistence type="predicted"/>
<dbReference type="AlphaFoldDB" id="A0A753T055"/>
<name>A0A753T055_SALER</name>
<evidence type="ECO:0000313" key="1">
    <source>
        <dbReference type="EMBL" id="HAF8383540.1"/>
    </source>
</evidence>
<dbReference type="EMBL" id="DAAXHB010000004">
    <property type="protein sequence ID" value="HAG0975254.1"/>
    <property type="molecule type" value="Genomic_DNA"/>
</dbReference>
<evidence type="ECO:0000313" key="2">
    <source>
        <dbReference type="EMBL" id="HAF8384280.1"/>
    </source>
</evidence>
<comment type="caution">
    <text evidence="2">The sequence shown here is derived from an EMBL/GenBank/DDBJ whole genome shotgun (WGS) entry which is preliminary data.</text>
</comment>
<dbReference type="EMBL" id="DAAWLL010000009">
    <property type="protein sequence ID" value="HAF8383540.1"/>
    <property type="molecule type" value="Genomic_DNA"/>
</dbReference>
<accession>A0A753T055</accession>
<gene>
    <name evidence="1" type="ORF">G5T58_003715</name>
    <name evidence="2" type="ORF">G5T58_004487</name>
    <name evidence="3" type="ORF">G8R26_002184</name>
</gene>
<reference evidence="2" key="1">
    <citation type="journal article" date="2018" name="Genome Biol.">
        <title>SKESA: strategic k-mer extension for scrupulous assemblies.</title>
        <authorList>
            <person name="Souvorov A."/>
            <person name="Agarwala R."/>
            <person name="Lipman D.J."/>
        </authorList>
    </citation>
    <scope>NUCLEOTIDE SEQUENCE</scope>
    <source>
        <strain evidence="3">MA.05ba 992-b</strain>
        <strain evidence="2">MA.AU229 st54</strain>
    </source>
</reference>
<evidence type="ECO:0000313" key="3">
    <source>
        <dbReference type="EMBL" id="HAG0975254.1"/>
    </source>
</evidence>
<organism evidence="2">
    <name type="scientific">Salmonella enterica</name>
    <name type="common">Salmonella choleraesuis</name>
    <dbReference type="NCBI Taxonomy" id="28901"/>
    <lineage>
        <taxon>Bacteria</taxon>
        <taxon>Pseudomonadati</taxon>
        <taxon>Pseudomonadota</taxon>
        <taxon>Gammaproteobacteria</taxon>
        <taxon>Enterobacterales</taxon>
        <taxon>Enterobacteriaceae</taxon>
        <taxon>Salmonella</taxon>
    </lineage>
</organism>
<reference evidence="2" key="2">
    <citation type="submission" date="2020-02" db="EMBL/GenBank/DDBJ databases">
        <authorList>
            <consortium name="NCBI Pathogen Detection Project"/>
        </authorList>
    </citation>
    <scope>NUCLEOTIDE SEQUENCE</scope>
    <source>
        <strain evidence="3">MA.05ba 992-b</strain>
        <strain evidence="2">MA.AU229 st54</strain>
    </source>
</reference>
<dbReference type="EMBL" id="DAAWLL010000024">
    <property type="protein sequence ID" value="HAF8384280.1"/>
    <property type="molecule type" value="Genomic_DNA"/>
</dbReference>
<sequence length="53" mass="6319">MMAKIILMPMSDILSDGIYAQVAVYSDHFRQISVRRNVLLRMISGRRYLYFDY</sequence>
<protein>
    <submittedName>
        <fullName evidence="2">Uncharacterized protein</fullName>
    </submittedName>
</protein>